<reference evidence="1" key="1">
    <citation type="submission" date="2020-10" db="EMBL/GenBank/DDBJ databases">
        <title>Catharus ustulatus (Swainson's thrush) genome, bCatUst1, primary haplotype v2.</title>
        <authorList>
            <person name="Delmore K."/>
            <person name="Vafadar M."/>
            <person name="Formenti G."/>
            <person name="Chow W."/>
            <person name="Pelan S."/>
            <person name="Howe K."/>
            <person name="Rhie A."/>
            <person name="Mountcastle J."/>
            <person name="Haase B."/>
            <person name="Fedrigo O."/>
            <person name="Jarvis E.D."/>
        </authorList>
    </citation>
    <scope>NUCLEOTIDE SEQUENCE [LARGE SCALE GENOMIC DNA]</scope>
</reference>
<reference evidence="1" key="3">
    <citation type="submission" date="2025-09" db="UniProtKB">
        <authorList>
            <consortium name="Ensembl"/>
        </authorList>
    </citation>
    <scope>IDENTIFICATION</scope>
</reference>
<dbReference type="AlphaFoldDB" id="A0A8C3XZM9"/>
<accession>A0A8C3XZM9</accession>
<proteinExistence type="predicted"/>
<reference evidence="1" key="2">
    <citation type="submission" date="2025-08" db="UniProtKB">
        <authorList>
            <consortium name="Ensembl"/>
        </authorList>
    </citation>
    <scope>IDENTIFICATION</scope>
</reference>
<evidence type="ECO:0000313" key="1">
    <source>
        <dbReference type="Ensembl" id="ENSCUSP00005006461.1"/>
    </source>
</evidence>
<dbReference type="Ensembl" id="ENSCUST00005006705.1">
    <property type="protein sequence ID" value="ENSCUSP00005006461.1"/>
    <property type="gene ID" value="ENSCUSG00005004055.1"/>
</dbReference>
<dbReference type="Proteomes" id="UP000694563">
    <property type="component" value="Chromosome 9"/>
</dbReference>
<evidence type="ECO:0000313" key="2">
    <source>
        <dbReference type="Proteomes" id="UP000694563"/>
    </source>
</evidence>
<organism evidence="1 2">
    <name type="scientific">Catharus ustulatus</name>
    <name type="common">Russet-backed thrush</name>
    <name type="synonym">Hylocichla ustulatus</name>
    <dbReference type="NCBI Taxonomy" id="91951"/>
    <lineage>
        <taxon>Eukaryota</taxon>
        <taxon>Metazoa</taxon>
        <taxon>Chordata</taxon>
        <taxon>Craniata</taxon>
        <taxon>Vertebrata</taxon>
        <taxon>Euteleostomi</taxon>
        <taxon>Archelosauria</taxon>
        <taxon>Archosauria</taxon>
        <taxon>Dinosauria</taxon>
        <taxon>Saurischia</taxon>
        <taxon>Theropoda</taxon>
        <taxon>Coelurosauria</taxon>
        <taxon>Aves</taxon>
        <taxon>Neognathae</taxon>
        <taxon>Neoaves</taxon>
        <taxon>Telluraves</taxon>
        <taxon>Australaves</taxon>
        <taxon>Passeriformes</taxon>
        <taxon>Turdidae</taxon>
        <taxon>Catharus</taxon>
    </lineage>
</organism>
<sequence>MKTSRKRIRHLETRYCQCHYESVLSCRASRCPSPALKVKHQKEFFRSPGTGPLFMETFSDQPSCTSSPPASPRAPLTCFQPERQSNPNLFHLLLPAHLLPQQWDLSARAESRGCAPSLSVFRIKKLNKSPQGQSLTLRKEVVNVESRTGCDSWLISPGDVGYLRTFTRLKL</sequence>
<name>A0A8C3XZM9_CATUS</name>
<protein>
    <submittedName>
        <fullName evidence="1">Uncharacterized protein</fullName>
    </submittedName>
</protein>
<keyword evidence="2" id="KW-1185">Reference proteome</keyword>